<gene>
    <name evidence="2" type="ORF">BC6307_14185</name>
</gene>
<accession>A0A223KSE4</accession>
<dbReference type="InterPro" id="IPR000361">
    <property type="entry name" value="ATAP_core_dom"/>
</dbReference>
<evidence type="ECO:0000259" key="1">
    <source>
        <dbReference type="Pfam" id="PF01521"/>
    </source>
</evidence>
<dbReference type="EMBL" id="CP018866">
    <property type="protein sequence ID" value="AST92356.1"/>
    <property type="molecule type" value="Genomic_DNA"/>
</dbReference>
<dbReference type="AlphaFoldDB" id="A0A223KSE4"/>
<keyword evidence="3" id="KW-1185">Reference proteome</keyword>
<name>A0A223KSE4_9BACI</name>
<dbReference type="STRING" id="1314751.GCA_001591425_01630"/>
<dbReference type="Gene3D" id="2.60.300.12">
    <property type="entry name" value="HesB-like domain"/>
    <property type="match status" value="1"/>
</dbReference>
<dbReference type="Proteomes" id="UP000215224">
    <property type="component" value="Chromosome"/>
</dbReference>
<feature type="domain" description="Core" evidence="1">
    <location>
        <begin position="1"/>
        <end position="104"/>
    </location>
</feature>
<dbReference type="RefSeq" id="WP_066414485.1">
    <property type="nucleotide sequence ID" value="NZ_CP018866.1"/>
</dbReference>
<evidence type="ECO:0000313" key="3">
    <source>
        <dbReference type="Proteomes" id="UP000215224"/>
    </source>
</evidence>
<organism evidence="2 3">
    <name type="scientific">Sutcliffiella cohnii</name>
    <dbReference type="NCBI Taxonomy" id="33932"/>
    <lineage>
        <taxon>Bacteria</taxon>
        <taxon>Bacillati</taxon>
        <taxon>Bacillota</taxon>
        <taxon>Bacilli</taxon>
        <taxon>Bacillales</taxon>
        <taxon>Bacillaceae</taxon>
        <taxon>Sutcliffiella</taxon>
    </lineage>
</organism>
<dbReference type="KEGG" id="bcoh:BC6307_14185"/>
<evidence type="ECO:0000313" key="2">
    <source>
        <dbReference type="EMBL" id="AST92356.1"/>
    </source>
</evidence>
<protein>
    <submittedName>
        <fullName evidence="2">Heme biosynthesis protein HemY</fullName>
    </submittedName>
</protein>
<dbReference type="InterPro" id="IPR035903">
    <property type="entry name" value="HesB-like_dom_sf"/>
</dbReference>
<sequence>MNVTFTEKALVKINEKFNGNDNKWLKIKYDTEGCGCVVSGVSALWITPEKEEDDIVVESNVEGLLMEKSKLVFFDEDMTVDFVDSANSFMLKCPSQILNPRMSLRVVGG</sequence>
<dbReference type="SUPFAM" id="SSF89360">
    <property type="entry name" value="HesB-like domain"/>
    <property type="match status" value="1"/>
</dbReference>
<proteinExistence type="predicted"/>
<dbReference type="Pfam" id="PF01521">
    <property type="entry name" value="Fe-S_biosyn"/>
    <property type="match status" value="1"/>
</dbReference>
<reference evidence="2 3" key="1">
    <citation type="submission" date="2016-12" db="EMBL/GenBank/DDBJ databases">
        <title>The whole genome sequencing and assembly of Bacillus cohnii DSM 6307T strain.</title>
        <authorList>
            <person name="Lee Y.-J."/>
            <person name="Yi H."/>
            <person name="Bahn Y.-S."/>
            <person name="Kim J.F."/>
            <person name="Lee D.-W."/>
        </authorList>
    </citation>
    <scope>NUCLEOTIDE SEQUENCE [LARGE SCALE GENOMIC DNA]</scope>
    <source>
        <strain evidence="2 3">DSM 6307</strain>
    </source>
</reference>